<name>A0A9W4XLP0_9ASCO</name>
<proteinExistence type="predicted"/>
<organism evidence="1 2">
    <name type="scientific">Candida verbasci</name>
    <dbReference type="NCBI Taxonomy" id="1227364"/>
    <lineage>
        <taxon>Eukaryota</taxon>
        <taxon>Fungi</taxon>
        <taxon>Dikarya</taxon>
        <taxon>Ascomycota</taxon>
        <taxon>Saccharomycotina</taxon>
        <taxon>Pichiomycetes</taxon>
        <taxon>Debaryomycetaceae</taxon>
        <taxon>Candida/Lodderomyces clade</taxon>
        <taxon>Candida</taxon>
    </lineage>
</organism>
<dbReference type="OrthoDB" id="3984304at2759"/>
<gene>
    <name evidence="1" type="ORF">CANVERA_P2882</name>
</gene>
<keyword evidence="2" id="KW-1185">Reference proteome</keyword>
<reference evidence="1" key="1">
    <citation type="submission" date="2022-12" db="EMBL/GenBank/DDBJ databases">
        <authorList>
            <person name="Brejova B."/>
        </authorList>
    </citation>
    <scope>NUCLEOTIDE SEQUENCE</scope>
</reference>
<dbReference type="EMBL" id="CANTUO010000003">
    <property type="protein sequence ID" value="CAI5758369.1"/>
    <property type="molecule type" value="Genomic_DNA"/>
</dbReference>
<comment type="caution">
    <text evidence="1">The sequence shown here is derived from an EMBL/GenBank/DDBJ whole genome shotgun (WGS) entry which is preliminary data.</text>
</comment>
<evidence type="ECO:0000313" key="1">
    <source>
        <dbReference type="EMBL" id="CAI5758369.1"/>
    </source>
</evidence>
<sequence>MSLPYPSNSYPKPLNDKENYYKSVTLPVTSPVNQNKTYPNYEFQLNTAPLQRQRNTQDNYPNYTLQQPQLSYQIPINQIPTTTSYFDVDLISTSSSLNDSPIREYHSSFTSPHNPPYEPDLYYPPPPKARIRSSIFGENNYSTSIDEFMSNRYNRFRPSNSQHNPDLALDNRHPYQQENYGIESKKSNWYESFKTYFKKQPKDQPQIDDIEQQEVPKSSYTDIIIREPESTPQPIYTPRGIPINEYPLNYTKTSPTVNQNLTIVNEELSDELRDLIDGIDNFLISCFQIIWDYIKSVTNWCADY</sequence>
<accession>A0A9W4XLP0</accession>
<dbReference type="Proteomes" id="UP001152885">
    <property type="component" value="Unassembled WGS sequence"/>
</dbReference>
<protein>
    <submittedName>
        <fullName evidence="1">Uncharacterized protein</fullName>
    </submittedName>
</protein>
<dbReference type="AlphaFoldDB" id="A0A9W4XLP0"/>
<evidence type="ECO:0000313" key="2">
    <source>
        <dbReference type="Proteomes" id="UP001152885"/>
    </source>
</evidence>